<dbReference type="InterPro" id="IPR017735">
    <property type="entry name" value="T6SS_FHA"/>
</dbReference>
<organism evidence="3 4">
    <name type="scientific">Saezia sanguinis</name>
    <dbReference type="NCBI Taxonomy" id="1965230"/>
    <lineage>
        <taxon>Bacteria</taxon>
        <taxon>Pseudomonadati</taxon>
        <taxon>Pseudomonadota</taxon>
        <taxon>Betaproteobacteria</taxon>
        <taxon>Burkholderiales</taxon>
        <taxon>Saeziaceae</taxon>
        <taxon>Saezia</taxon>
    </lineage>
</organism>
<proteinExistence type="predicted"/>
<evidence type="ECO:0000313" key="4">
    <source>
        <dbReference type="Proteomes" id="UP000286947"/>
    </source>
</evidence>
<name>A0A433SCI8_9BURK</name>
<dbReference type="InterPro" id="IPR046883">
    <property type="entry name" value="T6SS_FHA_C"/>
</dbReference>
<dbReference type="RefSeq" id="WP_126979949.1">
    <property type="nucleotide sequence ID" value="NZ_CAWUGC010000015.1"/>
</dbReference>
<comment type="caution">
    <text evidence="3">The sequence shown here is derived from an EMBL/GenBank/DDBJ whole genome shotgun (WGS) entry which is preliminary data.</text>
</comment>
<accession>A0A433SCI8</accession>
<dbReference type="SUPFAM" id="SSF49879">
    <property type="entry name" value="SMAD/FHA domain"/>
    <property type="match status" value="1"/>
</dbReference>
<dbReference type="Pfam" id="PF20232">
    <property type="entry name" value="T6SS_FHA_C"/>
    <property type="match status" value="1"/>
</dbReference>
<dbReference type="CDD" id="cd00060">
    <property type="entry name" value="FHA"/>
    <property type="match status" value="1"/>
</dbReference>
<dbReference type="Proteomes" id="UP000286947">
    <property type="component" value="Unassembled WGS sequence"/>
</dbReference>
<reference evidence="3 4" key="1">
    <citation type="submission" date="2018-01" db="EMBL/GenBank/DDBJ databases">
        <title>Saezia sanguinis gen. nov., sp. nov., in the order Burkholderiales isolated from human blood.</title>
        <authorList>
            <person name="Medina-Pascual M.J."/>
            <person name="Valdezate S."/>
            <person name="Monzon S."/>
            <person name="Cuesta I."/>
            <person name="Carrasco G."/>
            <person name="Villalon P."/>
            <person name="Saez-Nieto J.A."/>
        </authorList>
    </citation>
    <scope>NUCLEOTIDE SEQUENCE [LARGE SCALE GENOMIC DNA]</scope>
    <source>
        <strain evidence="3 4">CNM695-12</strain>
    </source>
</reference>
<dbReference type="AlphaFoldDB" id="A0A433SCI8"/>
<protein>
    <recommendedName>
        <fullName evidence="5">FHA domain-containing protein</fullName>
    </recommendedName>
</protein>
<evidence type="ECO:0000313" key="3">
    <source>
        <dbReference type="EMBL" id="RUS66455.1"/>
    </source>
</evidence>
<feature type="domain" description="FHA" evidence="1">
    <location>
        <begin position="36"/>
        <end position="102"/>
    </location>
</feature>
<evidence type="ECO:0000259" key="1">
    <source>
        <dbReference type="Pfam" id="PF00498"/>
    </source>
</evidence>
<keyword evidence="4" id="KW-1185">Reference proteome</keyword>
<evidence type="ECO:0008006" key="5">
    <source>
        <dbReference type="Google" id="ProtNLM"/>
    </source>
</evidence>
<evidence type="ECO:0000259" key="2">
    <source>
        <dbReference type="Pfam" id="PF20232"/>
    </source>
</evidence>
<dbReference type="InterPro" id="IPR000253">
    <property type="entry name" value="FHA_dom"/>
</dbReference>
<dbReference type="NCBIfam" id="TIGR03354">
    <property type="entry name" value="VI_FHA"/>
    <property type="match status" value="1"/>
</dbReference>
<dbReference type="OrthoDB" id="273564at2"/>
<sequence length="459" mass="50537" precursor="true">MNTKSMQNRVSLMVSNPSKLQPGAVSRFNFDRTGGTIGSRGANWVLQDALNRVNPIHCEVAWIDGAFCVIDRCGDTCINESTRGVGAGHIAQLNDGDVLQVGPYKIAVHFNEEYHALIDSERTLGQYDVGELVNENSKQLMEQASPNEEHIADEPYSAAAGQKELQQMTTPSNHLKSSIDPLAAMDADDQRHKPVVDRVPLDPTHFGVSPNAKTQPDFTATASEAVSHFHSATPSSQMVPGATNLPYPGAQEWMTEHANAGEGGQHLATLPLQQGMQVNLGSMDSSASYTLLQEVGKSVKAALEGIARLYGDQVGTTHSLTMLTRTLQPIEDNPLRLKQSYEDTARAMFSEYRSAVHLSAPAAIEESLEQARIHNIAVIQAIGESLNALLKAFSPDVLAHRFQRYGVEGEQRAGDEAWAWRMYNHYYNEMVSSRQQGLEKLFWEVFEQAYDRAIRMQAS</sequence>
<dbReference type="EMBL" id="PQSP01000004">
    <property type="protein sequence ID" value="RUS66455.1"/>
    <property type="molecule type" value="Genomic_DNA"/>
</dbReference>
<feature type="domain" description="Type VI secretion system FHA" evidence="2">
    <location>
        <begin position="274"/>
        <end position="452"/>
    </location>
</feature>
<gene>
    <name evidence="3" type="ORF">CUZ56_01734</name>
</gene>
<dbReference type="Pfam" id="PF00498">
    <property type="entry name" value="FHA"/>
    <property type="match status" value="1"/>
</dbReference>
<dbReference type="Gene3D" id="2.60.200.20">
    <property type="match status" value="1"/>
</dbReference>
<dbReference type="InterPro" id="IPR008984">
    <property type="entry name" value="SMAD_FHA_dom_sf"/>
</dbReference>